<dbReference type="EMBL" id="JWZT01003694">
    <property type="protein sequence ID" value="KII65857.1"/>
    <property type="molecule type" value="Genomic_DNA"/>
</dbReference>
<name>A0A0C2MW49_THEKT</name>
<evidence type="ECO:0000256" key="1">
    <source>
        <dbReference type="SAM" id="MobiDB-lite"/>
    </source>
</evidence>
<accession>A0A0C2MW49</accession>
<evidence type="ECO:0000313" key="3">
    <source>
        <dbReference type="Proteomes" id="UP000031668"/>
    </source>
</evidence>
<dbReference type="Proteomes" id="UP000031668">
    <property type="component" value="Unassembled WGS sequence"/>
</dbReference>
<feature type="compositionally biased region" description="Polar residues" evidence="1">
    <location>
        <begin position="52"/>
        <end position="68"/>
    </location>
</feature>
<protein>
    <submittedName>
        <fullName evidence="2">Uncharacterized protein</fullName>
    </submittedName>
</protein>
<feature type="region of interest" description="Disordered" evidence="1">
    <location>
        <begin position="1"/>
        <end position="71"/>
    </location>
</feature>
<reference evidence="2 3" key="1">
    <citation type="journal article" date="2014" name="Genome Biol. Evol.">
        <title>The genome of the myxosporean Thelohanellus kitauei shows adaptations to nutrient acquisition within its fish host.</title>
        <authorList>
            <person name="Yang Y."/>
            <person name="Xiong J."/>
            <person name="Zhou Z."/>
            <person name="Huo F."/>
            <person name="Miao W."/>
            <person name="Ran C."/>
            <person name="Liu Y."/>
            <person name="Zhang J."/>
            <person name="Feng J."/>
            <person name="Wang M."/>
            <person name="Wang M."/>
            <person name="Wang L."/>
            <person name="Yao B."/>
        </authorList>
    </citation>
    <scope>NUCLEOTIDE SEQUENCE [LARGE SCALE GENOMIC DNA]</scope>
    <source>
        <strain evidence="2">Wuqing</strain>
    </source>
</reference>
<comment type="caution">
    <text evidence="2">The sequence shown here is derived from an EMBL/GenBank/DDBJ whole genome shotgun (WGS) entry which is preliminary data.</text>
</comment>
<organism evidence="2 3">
    <name type="scientific">Thelohanellus kitauei</name>
    <name type="common">Myxosporean</name>
    <dbReference type="NCBI Taxonomy" id="669202"/>
    <lineage>
        <taxon>Eukaryota</taxon>
        <taxon>Metazoa</taxon>
        <taxon>Cnidaria</taxon>
        <taxon>Myxozoa</taxon>
        <taxon>Myxosporea</taxon>
        <taxon>Bivalvulida</taxon>
        <taxon>Platysporina</taxon>
        <taxon>Myxobolidae</taxon>
        <taxon>Thelohanellus</taxon>
    </lineage>
</organism>
<evidence type="ECO:0000313" key="2">
    <source>
        <dbReference type="EMBL" id="KII65857.1"/>
    </source>
</evidence>
<proteinExistence type="predicted"/>
<sequence length="172" mass="19831">MDIYTQGIKAPLPEFSNQKERPDPQYSISNENKRSKNTVISAANDSFEPNVPNDTDITSRTPSLSGSKDSGRNHRNHHIYIGYENNEYRIILFRLTTSRHFKNKDNNFMVDPSYTFIQESVEFDPKLFNDYAFVTYSGVITPIRTDALSVKRYRCLLGGCNPILRDKNKLKV</sequence>
<gene>
    <name evidence="2" type="ORF">RF11_00617</name>
</gene>
<dbReference type="AlphaFoldDB" id="A0A0C2MW49"/>
<keyword evidence="3" id="KW-1185">Reference proteome</keyword>